<dbReference type="GO" id="GO:0005509">
    <property type="term" value="F:calcium ion binding"/>
    <property type="evidence" value="ECO:0007669"/>
    <property type="project" value="InterPro"/>
</dbReference>
<name>A0AAD9GE18_9STRA</name>
<feature type="region of interest" description="Disordered" evidence="2">
    <location>
        <begin position="1460"/>
        <end position="1494"/>
    </location>
</feature>
<dbReference type="Gene3D" id="1.10.238.10">
    <property type="entry name" value="EF-hand"/>
    <property type="match status" value="1"/>
</dbReference>
<feature type="region of interest" description="Disordered" evidence="2">
    <location>
        <begin position="1"/>
        <end position="33"/>
    </location>
</feature>
<feature type="region of interest" description="Disordered" evidence="2">
    <location>
        <begin position="885"/>
        <end position="931"/>
    </location>
</feature>
<evidence type="ECO:0000313" key="4">
    <source>
        <dbReference type="EMBL" id="KAK1936718.1"/>
    </source>
</evidence>
<dbReference type="InterPro" id="IPR018247">
    <property type="entry name" value="EF_Hand_1_Ca_BS"/>
</dbReference>
<comment type="caution">
    <text evidence="4">The sequence shown here is derived from an EMBL/GenBank/DDBJ whole genome shotgun (WGS) entry which is preliminary data.</text>
</comment>
<proteinExistence type="predicted"/>
<dbReference type="PANTHER" id="PTHR34894:SF5">
    <property type="entry name" value="EF-HAND DOMAIN-CONTAINING PROTEIN"/>
    <property type="match status" value="1"/>
</dbReference>
<keyword evidence="1" id="KW-0106">Calcium</keyword>
<feature type="compositionally biased region" description="Acidic residues" evidence="2">
    <location>
        <begin position="452"/>
        <end position="463"/>
    </location>
</feature>
<organism evidence="4 5">
    <name type="scientific">Phytophthora citrophthora</name>
    <dbReference type="NCBI Taxonomy" id="4793"/>
    <lineage>
        <taxon>Eukaryota</taxon>
        <taxon>Sar</taxon>
        <taxon>Stramenopiles</taxon>
        <taxon>Oomycota</taxon>
        <taxon>Peronosporomycetes</taxon>
        <taxon>Peronosporales</taxon>
        <taxon>Peronosporaceae</taxon>
        <taxon>Phytophthora</taxon>
    </lineage>
</organism>
<dbReference type="PANTHER" id="PTHR34894">
    <property type="entry name" value="SAM-DEPENDENT METHYLTRANSFERASE RSMI, CONSERVED SITE"/>
    <property type="match status" value="1"/>
</dbReference>
<feature type="region of interest" description="Disordered" evidence="2">
    <location>
        <begin position="834"/>
        <end position="869"/>
    </location>
</feature>
<evidence type="ECO:0000256" key="1">
    <source>
        <dbReference type="ARBA" id="ARBA00022837"/>
    </source>
</evidence>
<feature type="compositionally biased region" description="Low complexity" evidence="2">
    <location>
        <begin position="897"/>
        <end position="922"/>
    </location>
</feature>
<feature type="compositionally biased region" description="Acidic residues" evidence="2">
    <location>
        <begin position="1466"/>
        <end position="1494"/>
    </location>
</feature>
<feature type="compositionally biased region" description="Basic and acidic residues" evidence="2">
    <location>
        <begin position="464"/>
        <end position="515"/>
    </location>
</feature>
<sequence length="1494" mass="167300">MTAPSPRKPNAGDGSMLRLHPRGPPPLRMNQASLQPASSAGYPYIPVQHRSRMSPRQVKLQRMEPSPPYTIATPLRDQISTNFRHELFQFHQLLHDVIEANRHDNVQHLDSQGPAVISQDKRLLEILTSDRGDAVLKEFFMQWWRFFRRKRDVDNGEDDDGAILWEVLETFFSNLPFVVSEDEVGGASSPKSFFRYIDSLKSLRSLLISLLFKRSAQGANEPVEEDSDEGSGGLQSSIGLGFGLHFRTGTHNSPQRTREPRSSSRPKDRIPFYLYCQQLEKELEALRRRVPHRRPRSPGVVAGILGDVGLLQDNTVMLLLDFWGLAHEERLAFFCQIASQANEQDTSAILHVFLDNCSTQTFLQIWEALSHSPQFQKMIQEAKLQFEPAIEKLITPTTATPANEKENAVLEAESTDTDRPVVWRGSQRGMRKRGRRSTRFVDLNGITEAFDFTENDEDSSEEKEDLKNGRSDSHRDSPRFQKFTIRERGRLSLSDASDRPEEENQRDRRDSLRRNDRSRRRLKTPKTPIDRDSVPLLELLHNDLTEIIKMENGPDVHVMDAIWQLLETLDGHKMHDSKSGYHRRHVPVPAPVSVPVQPPQQVVVQNARASLHTPLSAEQQFLMKLDQLQSMLVALGDVRVHTMSTETITGAYRRIPILAKLFAALSDTSLGAAGVDTAGGGMSKVVSNYGKAQHLASSWQSGAPKDTMLDPFPSTSEIPSITAGDDIREDVEAMGLLLVKLSKFVRSLAPLVDNEDSVHNSAADNVLTVMDLATKLECAGTLAESPGVLEGGGKRRFSLAVDRELPILLAVQSLARSNDFDNVSQMVNTAVKRKLRRAQVESTAEETKENDDDDDDDEDSDTAAMEGDEEVLRIVKNIRRASAKAAQSQEIRDQMKVQVHSGGIQQVQSGGSQQVQSEGSQQIDPNDSDTAASTVRRFGKGDIPTSIKNAAVLRDAKLFSADILLRVVNQLYRDSYEGMVSSLQYGNRRMEFSEFIYDWHIRKYGLKTLAQRHLLKLIQSLRKHEKKVFQCQLPLGFHEHKFVLGLLSRWSLGTFLGGSKHRLKMPKRQFKIRISFAVSTVQESLRERFGVYARGMDALADRIRAQALPRDDEFIRESDLLTMCVEEFGTQRALLEKVLGAVYMAGDINGDGSLEFDEFASVVTHLSPTVDDRFLQKVFEAAHDFTKPRRISFARFLDVILLERVLSPAPLSSAATGIARAKNAAAAAAASSGGSVSTTSTAPQSSSTASKVALQDEQEETYQFELLRETWINDREAVTQVLQTSITHAPTAKSLSFRVAFLDHLLDRRVDAKTAWLCHRQIMREISRYQHLDADQVAGLRRKELQFKKTVRAIRNVQRLSALFVAVRDSADEAGAAEGSGAIAPNYTAAVRQSLDTQTTGIPDVADVAALENELRETFLERADEGAIDDYMEALQHLRRVSLKQQSLQLQFEDFRIPVGEALTEGNEESDTDDDDESKVDEVEYDGEEDVGPS</sequence>
<feature type="region of interest" description="Disordered" evidence="2">
    <location>
        <begin position="247"/>
        <end position="267"/>
    </location>
</feature>
<evidence type="ECO:0000313" key="5">
    <source>
        <dbReference type="Proteomes" id="UP001259832"/>
    </source>
</evidence>
<protein>
    <recommendedName>
        <fullName evidence="3">EF-hand domain-containing protein</fullName>
    </recommendedName>
</protein>
<feature type="region of interest" description="Disordered" evidence="2">
    <location>
        <begin position="1232"/>
        <end position="1252"/>
    </location>
</feature>
<gene>
    <name evidence="4" type="ORF">P3T76_010153</name>
</gene>
<evidence type="ECO:0000256" key="2">
    <source>
        <dbReference type="SAM" id="MobiDB-lite"/>
    </source>
</evidence>
<dbReference type="PROSITE" id="PS00018">
    <property type="entry name" value="EF_HAND_1"/>
    <property type="match status" value="1"/>
</dbReference>
<reference evidence="4" key="1">
    <citation type="submission" date="2023-08" db="EMBL/GenBank/DDBJ databases">
        <title>Reference Genome Resource for the Citrus Pathogen Phytophthora citrophthora.</title>
        <authorList>
            <person name="Moller H."/>
            <person name="Coetzee B."/>
            <person name="Rose L.J."/>
            <person name="Van Niekerk J.M."/>
        </authorList>
    </citation>
    <scope>NUCLEOTIDE SEQUENCE</scope>
    <source>
        <strain evidence="4">STE-U-9442</strain>
    </source>
</reference>
<feature type="region of interest" description="Disordered" evidence="2">
    <location>
        <begin position="396"/>
        <end position="436"/>
    </location>
</feature>
<accession>A0AAD9GE18</accession>
<evidence type="ECO:0000259" key="3">
    <source>
        <dbReference type="PROSITE" id="PS50222"/>
    </source>
</evidence>
<feature type="domain" description="EF-hand" evidence="3">
    <location>
        <begin position="1134"/>
        <end position="1169"/>
    </location>
</feature>
<dbReference type="SUPFAM" id="SSF47473">
    <property type="entry name" value="EF-hand"/>
    <property type="match status" value="1"/>
</dbReference>
<dbReference type="InterPro" id="IPR002048">
    <property type="entry name" value="EF_hand_dom"/>
</dbReference>
<feature type="compositionally biased region" description="Acidic residues" evidence="2">
    <location>
        <begin position="848"/>
        <end position="869"/>
    </location>
</feature>
<feature type="compositionally biased region" description="Low complexity" evidence="2">
    <location>
        <begin position="1232"/>
        <end position="1250"/>
    </location>
</feature>
<feature type="region of interest" description="Disordered" evidence="2">
    <location>
        <begin position="452"/>
        <end position="530"/>
    </location>
</feature>
<feature type="compositionally biased region" description="Basic and acidic residues" evidence="2">
    <location>
        <begin position="256"/>
        <end position="267"/>
    </location>
</feature>
<dbReference type="Proteomes" id="UP001259832">
    <property type="component" value="Unassembled WGS sequence"/>
</dbReference>
<dbReference type="PROSITE" id="PS50222">
    <property type="entry name" value="EF_HAND_2"/>
    <property type="match status" value="1"/>
</dbReference>
<dbReference type="InterPro" id="IPR011992">
    <property type="entry name" value="EF-hand-dom_pair"/>
</dbReference>
<dbReference type="EMBL" id="JASMQC010000021">
    <property type="protein sequence ID" value="KAK1936718.1"/>
    <property type="molecule type" value="Genomic_DNA"/>
</dbReference>
<keyword evidence="5" id="KW-1185">Reference proteome</keyword>